<dbReference type="SUPFAM" id="SSF51206">
    <property type="entry name" value="cAMP-binding domain-like"/>
    <property type="match status" value="2"/>
</dbReference>
<feature type="compositionally biased region" description="Basic and acidic residues" evidence="1">
    <location>
        <begin position="131"/>
        <end position="142"/>
    </location>
</feature>
<evidence type="ECO:0000259" key="2">
    <source>
        <dbReference type="PROSITE" id="PS50042"/>
    </source>
</evidence>
<feature type="domain" description="Cyclic nucleotide-binding" evidence="2">
    <location>
        <begin position="352"/>
        <end position="455"/>
    </location>
</feature>
<evidence type="ECO:0000313" key="3">
    <source>
        <dbReference type="Proteomes" id="UP000694865"/>
    </source>
</evidence>
<feature type="compositionally biased region" description="Polar residues" evidence="1">
    <location>
        <begin position="591"/>
        <end position="609"/>
    </location>
</feature>
<dbReference type="RefSeq" id="XP_006818445.1">
    <property type="nucleotide sequence ID" value="XM_006818382.1"/>
</dbReference>
<gene>
    <name evidence="4" type="primary">LOC102804482</name>
</gene>
<feature type="compositionally biased region" description="Low complexity" evidence="1">
    <location>
        <begin position="150"/>
        <end position="162"/>
    </location>
</feature>
<dbReference type="Proteomes" id="UP000694865">
    <property type="component" value="Unplaced"/>
</dbReference>
<dbReference type="InterPro" id="IPR018490">
    <property type="entry name" value="cNMP-bd_dom_sf"/>
</dbReference>
<dbReference type="CDD" id="cd00038">
    <property type="entry name" value="CAP_ED"/>
    <property type="match status" value="1"/>
</dbReference>
<feature type="compositionally biased region" description="Basic and acidic residues" evidence="1">
    <location>
        <begin position="670"/>
        <end position="684"/>
    </location>
</feature>
<evidence type="ECO:0000256" key="1">
    <source>
        <dbReference type="SAM" id="MobiDB-lite"/>
    </source>
</evidence>
<proteinExistence type="predicted"/>
<feature type="compositionally biased region" description="Basic and acidic residues" evidence="1">
    <location>
        <begin position="571"/>
        <end position="590"/>
    </location>
</feature>
<accession>A0ABM0MEK4</accession>
<dbReference type="PANTHER" id="PTHR23011:SF28">
    <property type="entry name" value="CYCLIC NUCLEOTIDE-BINDING DOMAIN CONTAINING PROTEIN"/>
    <property type="match status" value="1"/>
</dbReference>
<feature type="domain" description="Cyclic nucleotide-binding" evidence="2">
    <location>
        <begin position="498"/>
        <end position="558"/>
    </location>
</feature>
<sequence>MPALGYFPAERKSTLRRALTPNFNFALTPATTKERQDSSARPCRPGTSGAVPISTVAWAANPPRHSALSFVGVESETVVDIDPAYVCGSQFKTNGMLNNIVPDIKVPREARNLLSPGRQDRGARGSICSAKSDESMKSDSLSDRGGTAHPSPLRRSSIRPLSQEPRRGSITRLGMTDGRSATFYRLTTTTPNTPNNLSLDRGIDPGRRRGSAIGLDLPSLQYLRRRRRIRLNPDTTQQPNTPQDKTVPDTAIQVSEMSLIDRFRRAANIVFVCVLLAKRGNKRTKREMKDPFGNIENTNDTFGGLAFNPSYFKANRQQRLSEEAKRILTSDRSQRTDYQLKYAQIGLRNIESFAEYPVRMQQKLCKVGWLETFEPGRCIVRQGHIAHAFYIILSGTVMVTVTDGENSRVVCFLKRGEAFGELAILNNSKRASTVISRDCVELLAISTEDFEDIFMCQGGVKNVNDPDHHEFLSSLHFLKDWPLHLLETHPTECVFNFFRRGDVLVKDSNYSDWIYIVKSGSAYVLKKLKKVKPCLRKRIYSDDDGVLSLLAGSPRNLTRINKLLSHHDDVIAGENETPRDSDDDIHKHTETSSNESGTRARNGYHNNPDSLKRKRRLIMPTSKGVYLSTTTQHTKTKSIHDKKVKKKKDKGKRKGIIKRYIKKQGSKKSVKSENEREITKIIVE</sequence>
<dbReference type="InterPro" id="IPR014710">
    <property type="entry name" value="RmlC-like_jellyroll"/>
</dbReference>
<dbReference type="Pfam" id="PF00027">
    <property type="entry name" value="cNMP_binding"/>
    <property type="match status" value="1"/>
</dbReference>
<feature type="region of interest" description="Disordered" evidence="1">
    <location>
        <begin position="113"/>
        <end position="175"/>
    </location>
</feature>
<feature type="region of interest" description="Disordered" evidence="1">
    <location>
        <begin position="571"/>
        <end position="684"/>
    </location>
</feature>
<dbReference type="SMART" id="SM00100">
    <property type="entry name" value="cNMP"/>
    <property type="match status" value="1"/>
</dbReference>
<organism evidence="3 4">
    <name type="scientific">Saccoglossus kowalevskii</name>
    <name type="common">Acorn worm</name>
    <dbReference type="NCBI Taxonomy" id="10224"/>
    <lineage>
        <taxon>Eukaryota</taxon>
        <taxon>Metazoa</taxon>
        <taxon>Hemichordata</taxon>
        <taxon>Enteropneusta</taxon>
        <taxon>Harrimaniidae</taxon>
        <taxon>Saccoglossus</taxon>
    </lineage>
</organism>
<dbReference type="InterPro" id="IPR000595">
    <property type="entry name" value="cNMP-bd_dom"/>
</dbReference>
<keyword evidence="3" id="KW-1185">Reference proteome</keyword>
<dbReference type="GeneID" id="102804482"/>
<dbReference type="PANTHER" id="PTHR23011">
    <property type="entry name" value="CYCLIC NUCLEOTIDE-BINDING DOMAIN CONTAINING PROTEIN"/>
    <property type="match status" value="1"/>
</dbReference>
<protein>
    <submittedName>
        <fullName evidence="4">Uncharacterized protein LOC102804482</fullName>
    </submittedName>
</protein>
<reference evidence="4" key="1">
    <citation type="submission" date="2025-08" db="UniProtKB">
        <authorList>
            <consortium name="RefSeq"/>
        </authorList>
    </citation>
    <scope>IDENTIFICATION</scope>
    <source>
        <tissue evidence="4">Testes</tissue>
    </source>
</reference>
<feature type="compositionally biased region" description="Basic residues" evidence="1">
    <location>
        <begin position="634"/>
        <end position="669"/>
    </location>
</feature>
<dbReference type="PROSITE" id="PS50042">
    <property type="entry name" value="CNMP_BINDING_3"/>
    <property type="match status" value="2"/>
</dbReference>
<evidence type="ECO:0000313" key="4">
    <source>
        <dbReference type="RefSeq" id="XP_006818445.1"/>
    </source>
</evidence>
<name>A0ABM0MEK4_SACKO</name>
<dbReference type="Gene3D" id="2.60.120.10">
    <property type="entry name" value="Jelly Rolls"/>
    <property type="match status" value="2"/>
</dbReference>